<dbReference type="Pfam" id="PF04402">
    <property type="entry name" value="SIMPL"/>
    <property type="match status" value="1"/>
</dbReference>
<comment type="caution">
    <text evidence="1">The sequence shown here is derived from an EMBL/GenBank/DDBJ whole genome shotgun (WGS) entry which is preliminary data.</text>
</comment>
<organism evidence="1 2">
    <name type="scientific">Candidatus Scatoplasma merdavium</name>
    <dbReference type="NCBI Taxonomy" id="2840932"/>
    <lineage>
        <taxon>Bacteria</taxon>
        <taxon>Bacillati</taxon>
        <taxon>Bacillota</taxon>
        <taxon>Bacilli</taxon>
        <taxon>Bacillales</taxon>
        <taxon>Candidatus Scatoplasma</taxon>
    </lineage>
</organism>
<protein>
    <submittedName>
        <fullName evidence="1">SIMPL domain-containing protein</fullName>
    </submittedName>
</protein>
<reference evidence="1" key="2">
    <citation type="journal article" date="2021" name="PeerJ">
        <title>Extensive microbial diversity within the chicken gut microbiome revealed by metagenomics and culture.</title>
        <authorList>
            <person name="Gilroy R."/>
            <person name="Ravi A."/>
            <person name="Getino M."/>
            <person name="Pursley I."/>
            <person name="Horton D.L."/>
            <person name="Alikhan N.F."/>
            <person name="Baker D."/>
            <person name="Gharbi K."/>
            <person name="Hall N."/>
            <person name="Watson M."/>
            <person name="Adriaenssens E.M."/>
            <person name="Foster-Nyarko E."/>
            <person name="Jarju S."/>
            <person name="Secka A."/>
            <person name="Antonio M."/>
            <person name="Oren A."/>
            <person name="Chaudhuri R.R."/>
            <person name="La Ragione R."/>
            <person name="Hildebrand F."/>
            <person name="Pallen M.J."/>
        </authorList>
    </citation>
    <scope>NUCLEOTIDE SEQUENCE</scope>
    <source>
        <strain evidence="1">1748</strain>
    </source>
</reference>
<dbReference type="Gene3D" id="3.30.70.2970">
    <property type="entry name" value="Protein of unknown function (DUF541), domain 2"/>
    <property type="match status" value="1"/>
</dbReference>
<dbReference type="AlphaFoldDB" id="A0A9D9D8D3"/>
<evidence type="ECO:0000313" key="1">
    <source>
        <dbReference type="EMBL" id="MBO8413924.1"/>
    </source>
</evidence>
<sequence length="199" mass="22630">MGKIYVAATAAQKLEIRTLVFYITLRSLDLDYKRSKEQMDESIKILSEITGKYGLFLKLSDYSIHQKYSYRKEEKVFDGYQIVTSYSISIDMNKSEIIDELIESFGKILIDKEIDTTFLNGYQSLLEDSLYLQAYNSCYQKGELLAKLAGKKIVSVESIEELSSPTPVYKRVNALSKGPDFSSADITVSKTLKICFEIA</sequence>
<dbReference type="EMBL" id="JADING010000009">
    <property type="protein sequence ID" value="MBO8413924.1"/>
    <property type="molecule type" value="Genomic_DNA"/>
</dbReference>
<accession>A0A9D9D8D3</accession>
<dbReference type="InterPro" id="IPR007497">
    <property type="entry name" value="SIMPL/DUF541"/>
</dbReference>
<proteinExistence type="predicted"/>
<gene>
    <name evidence="1" type="ORF">IAC78_00370</name>
</gene>
<name>A0A9D9D8D3_9BACL</name>
<dbReference type="Proteomes" id="UP000823629">
    <property type="component" value="Unassembled WGS sequence"/>
</dbReference>
<reference evidence="1" key="1">
    <citation type="submission" date="2020-10" db="EMBL/GenBank/DDBJ databases">
        <authorList>
            <person name="Gilroy R."/>
        </authorList>
    </citation>
    <scope>NUCLEOTIDE SEQUENCE</scope>
    <source>
        <strain evidence="1">1748</strain>
    </source>
</reference>
<dbReference type="Gene3D" id="3.30.110.170">
    <property type="entry name" value="Protein of unknown function (DUF541), domain 1"/>
    <property type="match status" value="1"/>
</dbReference>
<evidence type="ECO:0000313" key="2">
    <source>
        <dbReference type="Proteomes" id="UP000823629"/>
    </source>
</evidence>